<dbReference type="STRING" id="68775.A0A5C3LEJ4"/>
<gene>
    <name evidence="3" type="ORF">BDQ12DRAFT_729489</name>
</gene>
<feature type="transmembrane region" description="Helical" evidence="1">
    <location>
        <begin position="209"/>
        <end position="230"/>
    </location>
</feature>
<dbReference type="EMBL" id="ML213740">
    <property type="protein sequence ID" value="TFK31514.1"/>
    <property type="molecule type" value="Genomic_DNA"/>
</dbReference>
<protein>
    <recommendedName>
        <fullName evidence="2">DUF6533 domain-containing protein</fullName>
    </recommendedName>
</protein>
<organism evidence="3 4">
    <name type="scientific">Crucibulum laeve</name>
    <dbReference type="NCBI Taxonomy" id="68775"/>
    <lineage>
        <taxon>Eukaryota</taxon>
        <taxon>Fungi</taxon>
        <taxon>Dikarya</taxon>
        <taxon>Basidiomycota</taxon>
        <taxon>Agaricomycotina</taxon>
        <taxon>Agaricomycetes</taxon>
        <taxon>Agaricomycetidae</taxon>
        <taxon>Agaricales</taxon>
        <taxon>Agaricineae</taxon>
        <taxon>Nidulariaceae</taxon>
        <taxon>Crucibulum</taxon>
    </lineage>
</organism>
<keyword evidence="1" id="KW-0812">Transmembrane</keyword>
<name>A0A5C3LEJ4_9AGAR</name>
<evidence type="ECO:0000313" key="3">
    <source>
        <dbReference type="EMBL" id="TFK31514.1"/>
    </source>
</evidence>
<keyword evidence="4" id="KW-1185">Reference proteome</keyword>
<dbReference type="InterPro" id="IPR045340">
    <property type="entry name" value="DUF6533"/>
</dbReference>
<dbReference type="Proteomes" id="UP000308652">
    <property type="component" value="Unassembled WGS sequence"/>
</dbReference>
<dbReference type="AlphaFoldDB" id="A0A5C3LEJ4"/>
<sequence>MPNYEHWSGMNIGLAQTMHVRQWSSLGALALLLWDLIVSWSSEYNHIWSAPAFKLKYIYVFFRYSPIVTQSANYYILLTTLAHPPIPTHICVKLFYAQLTCAQSCLTAMEGVLMLRVYALYNQSPAIGWSLVILFILQTTLASIIGYRTRRTITFDDICTARGEGADVFIFGGGVIIIQIVIWVLTLNKRALGSTSERNKHVINLLIRDGAWAFAVVVLVFAFIMPYTFLVDVPTHLIFSWPNSLFSIAGCRVIINIQHLKSERLGRHSQRGSSDIELSTVLDIDDSFESDSAFMVDDNWAAETIGEVKK</sequence>
<evidence type="ECO:0000256" key="1">
    <source>
        <dbReference type="SAM" id="Phobius"/>
    </source>
</evidence>
<accession>A0A5C3LEJ4</accession>
<reference evidence="3 4" key="1">
    <citation type="journal article" date="2019" name="Nat. Ecol. Evol.">
        <title>Megaphylogeny resolves global patterns of mushroom evolution.</title>
        <authorList>
            <person name="Varga T."/>
            <person name="Krizsan K."/>
            <person name="Foldi C."/>
            <person name="Dima B."/>
            <person name="Sanchez-Garcia M."/>
            <person name="Sanchez-Ramirez S."/>
            <person name="Szollosi G.J."/>
            <person name="Szarkandi J.G."/>
            <person name="Papp V."/>
            <person name="Albert L."/>
            <person name="Andreopoulos W."/>
            <person name="Angelini C."/>
            <person name="Antonin V."/>
            <person name="Barry K.W."/>
            <person name="Bougher N.L."/>
            <person name="Buchanan P."/>
            <person name="Buyck B."/>
            <person name="Bense V."/>
            <person name="Catcheside P."/>
            <person name="Chovatia M."/>
            <person name="Cooper J."/>
            <person name="Damon W."/>
            <person name="Desjardin D."/>
            <person name="Finy P."/>
            <person name="Geml J."/>
            <person name="Haridas S."/>
            <person name="Hughes K."/>
            <person name="Justo A."/>
            <person name="Karasinski D."/>
            <person name="Kautmanova I."/>
            <person name="Kiss B."/>
            <person name="Kocsube S."/>
            <person name="Kotiranta H."/>
            <person name="LaButti K.M."/>
            <person name="Lechner B.E."/>
            <person name="Liimatainen K."/>
            <person name="Lipzen A."/>
            <person name="Lukacs Z."/>
            <person name="Mihaltcheva S."/>
            <person name="Morgado L.N."/>
            <person name="Niskanen T."/>
            <person name="Noordeloos M.E."/>
            <person name="Ohm R.A."/>
            <person name="Ortiz-Santana B."/>
            <person name="Ovrebo C."/>
            <person name="Racz N."/>
            <person name="Riley R."/>
            <person name="Savchenko A."/>
            <person name="Shiryaev A."/>
            <person name="Soop K."/>
            <person name="Spirin V."/>
            <person name="Szebenyi C."/>
            <person name="Tomsovsky M."/>
            <person name="Tulloss R.E."/>
            <person name="Uehling J."/>
            <person name="Grigoriev I.V."/>
            <person name="Vagvolgyi C."/>
            <person name="Papp T."/>
            <person name="Martin F.M."/>
            <person name="Miettinen O."/>
            <person name="Hibbett D.S."/>
            <person name="Nagy L.G."/>
        </authorList>
    </citation>
    <scope>NUCLEOTIDE SEQUENCE [LARGE SCALE GENOMIC DNA]</scope>
    <source>
        <strain evidence="3 4">CBS 166.37</strain>
    </source>
</reference>
<evidence type="ECO:0000313" key="4">
    <source>
        <dbReference type="Proteomes" id="UP000308652"/>
    </source>
</evidence>
<keyword evidence="1" id="KW-1133">Transmembrane helix</keyword>
<feature type="domain" description="DUF6533" evidence="2">
    <location>
        <begin position="24"/>
        <end position="68"/>
    </location>
</feature>
<feature type="transmembrane region" description="Helical" evidence="1">
    <location>
        <begin position="127"/>
        <end position="148"/>
    </location>
</feature>
<keyword evidence="1" id="KW-0472">Membrane</keyword>
<feature type="transmembrane region" description="Helical" evidence="1">
    <location>
        <begin position="168"/>
        <end position="188"/>
    </location>
</feature>
<proteinExistence type="predicted"/>
<evidence type="ECO:0000259" key="2">
    <source>
        <dbReference type="Pfam" id="PF20151"/>
    </source>
</evidence>
<dbReference type="Pfam" id="PF20151">
    <property type="entry name" value="DUF6533"/>
    <property type="match status" value="1"/>
</dbReference>